<evidence type="ECO:0000256" key="2">
    <source>
        <dbReference type="PROSITE-ProRule" id="PRU00235"/>
    </source>
</evidence>
<evidence type="ECO:0000256" key="1">
    <source>
        <dbReference type="ARBA" id="ARBA00022737"/>
    </source>
</evidence>
<dbReference type="Gene3D" id="2.130.10.30">
    <property type="entry name" value="Regulator of chromosome condensation 1/beta-lactamase-inhibitor protein II"/>
    <property type="match status" value="1"/>
</dbReference>
<reference evidence="3 4" key="1">
    <citation type="submission" date="2017-07" db="EMBL/GenBank/DDBJ databases">
        <authorList>
            <person name="Talla V."/>
            <person name="Backstrom N."/>
        </authorList>
    </citation>
    <scope>NUCLEOTIDE SEQUENCE [LARGE SCALE GENOMIC DNA]</scope>
</reference>
<dbReference type="InterPro" id="IPR000408">
    <property type="entry name" value="Reg_chr_condens"/>
</dbReference>
<feature type="repeat" description="RCC1" evidence="2">
    <location>
        <begin position="594"/>
        <end position="655"/>
    </location>
</feature>
<dbReference type="Proteomes" id="UP000324832">
    <property type="component" value="Unassembled WGS sequence"/>
</dbReference>
<proteinExistence type="predicted"/>
<organism evidence="3 4">
    <name type="scientific">Leptidea sinapis</name>
    <dbReference type="NCBI Taxonomy" id="189913"/>
    <lineage>
        <taxon>Eukaryota</taxon>
        <taxon>Metazoa</taxon>
        <taxon>Ecdysozoa</taxon>
        <taxon>Arthropoda</taxon>
        <taxon>Hexapoda</taxon>
        <taxon>Insecta</taxon>
        <taxon>Pterygota</taxon>
        <taxon>Neoptera</taxon>
        <taxon>Endopterygota</taxon>
        <taxon>Lepidoptera</taxon>
        <taxon>Glossata</taxon>
        <taxon>Ditrysia</taxon>
        <taxon>Papilionoidea</taxon>
        <taxon>Pieridae</taxon>
        <taxon>Dismorphiinae</taxon>
        <taxon>Leptidea</taxon>
    </lineage>
</organism>
<evidence type="ECO:0008006" key="5">
    <source>
        <dbReference type="Google" id="ProtNLM"/>
    </source>
</evidence>
<dbReference type="InterPro" id="IPR009091">
    <property type="entry name" value="RCC1/BLIP-II"/>
</dbReference>
<feature type="repeat" description="RCC1" evidence="2">
    <location>
        <begin position="448"/>
        <end position="473"/>
    </location>
</feature>
<dbReference type="PANTHER" id="PTHR22870:SF408">
    <property type="entry name" value="OS09G0560450 PROTEIN"/>
    <property type="match status" value="1"/>
</dbReference>
<evidence type="ECO:0000313" key="4">
    <source>
        <dbReference type="Proteomes" id="UP000324832"/>
    </source>
</evidence>
<dbReference type="SUPFAM" id="SSF50985">
    <property type="entry name" value="RCC1/BLIP-II"/>
    <property type="match status" value="1"/>
</dbReference>
<keyword evidence="1" id="KW-0677">Repeat</keyword>
<accession>A0A5E4QY55</accession>
<dbReference type="PANTHER" id="PTHR22870">
    <property type="entry name" value="REGULATOR OF CHROMOSOME CONDENSATION"/>
    <property type="match status" value="1"/>
</dbReference>
<name>A0A5E4QY55_9NEOP</name>
<sequence>MSVSGEQDDYIFRPQQHLDPKWLNPDLQEALHSADSLSTLFNSIIQDREIYFDAGNGLVNSAGITAKLGDSGKYYCGLRILTCTCCDGLCGPHSGCACQPCTTLSAEEELRVSIQSKNVAPPSSVQVIDEIKWKQEPGPECLRNLKESLLWEQRVRSINTASTCPYISNIRRLIVICNRHLVAVIRDQSHQKEPKKIKLDKKAHGASNRALSNVVTSLNKPIGLGADTQEESDENVDESESALARVGARAALRLALSLVRRAWRCGEDADVCTLLLRDALEAVRALPDAGLYAGYGQSPTSQQPPRSQKIWAEVVDSDWRTSLCVWVELCARRAELPALLKAADVLVSLPQKQKRQADNRIVLEDCTAPMGPFLRRLAKLSPPSSIINSEPLTEDNHTAMYLKIGTRSCFDRCRSYRIGKLERLEGKVISQVACHPLGRHYLCRSSCGGVWSWGSGEDGRLGHGDTASRDAPQAGRLGHGTIENCLTPQPVSFNAHNIERWGDGQTLCCTWEGAVQVFGDSEGGATAARTLTALAMLRVMRVYTGDGWHAALTDRERLPLVWSLLGGGELRDALRNALHADTTDAYTHLQLDDGQVYTWGKGEGYRLGHGSYEPLKIPKLVEGGLQGIYTHFKINGVKVIDLSLGVSHAIAVSSEGVLYAWGTHERAQISNPTPQPIQVFNPSFKANG</sequence>
<dbReference type="AlphaFoldDB" id="A0A5E4QY55"/>
<dbReference type="EMBL" id="FZQP02006144">
    <property type="protein sequence ID" value="VVD02569.1"/>
    <property type="molecule type" value="Genomic_DNA"/>
</dbReference>
<dbReference type="InterPro" id="IPR051210">
    <property type="entry name" value="Ub_ligase/GEF_domain"/>
</dbReference>
<keyword evidence="4" id="KW-1185">Reference proteome</keyword>
<dbReference type="PRINTS" id="PR00633">
    <property type="entry name" value="RCCNDNSATION"/>
</dbReference>
<protein>
    <recommendedName>
        <fullName evidence="5">E3 ubiquitin-protein ligase HERC2</fullName>
    </recommendedName>
</protein>
<gene>
    <name evidence="3" type="ORF">LSINAPIS_LOCUS12754</name>
</gene>
<evidence type="ECO:0000313" key="3">
    <source>
        <dbReference type="EMBL" id="VVD02569.1"/>
    </source>
</evidence>
<dbReference type="PROSITE" id="PS50012">
    <property type="entry name" value="RCC1_3"/>
    <property type="match status" value="2"/>
</dbReference>
<dbReference type="Pfam" id="PF00415">
    <property type="entry name" value="RCC1"/>
    <property type="match status" value="2"/>
</dbReference>